<dbReference type="Proteomes" id="UP000195557">
    <property type="component" value="Unassembled WGS sequence"/>
</dbReference>
<dbReference type="EMBL" id="KZ155774">
    <property type="protein sequence ID" value="OUS48448.1"/>
    <property type="molecule type" value="Genomic_DNA"/>
</dbReference>
<evidence type="ECO:0000313" key="2">
    <source>
        <dbReference type="EMBL" id="OUS48448.1"/>
    </source>
</evidence>
<keyword evidence="1" id="KW-1133">Transmembrane helix</keyword>
<evidence type="ECO:0000256" key="1">
    <source>
        <dbReference type="SAM" id="Phobius"/>
    </source>
</evidence>
<sequence length="305" mass="31663">MPSAATAALAASSPARAFAIALASGVAHACAGPDHVAAVVALAARTRRRAIEDGDDGGAVGVARRCAIEGARWGVGHAMGLGGVTGVFYALGRAMDVETAALASDYVVGGAMCALGVASASGGWKMVMKRRKEREHVEDGEVEGAGEVETHARDGDETSVRVAAGSEAHEEAHALGVSHVHVREVDVESDDVVLERASLWKRVRRFGRDKTAPAYAVGFLHGVSGLSGVIYVLPAVFLTDETRVSLYLFGFFISSVIAMTLFAAVLGALPHSVKMAIWMSLVGGALVFGVGLMWIILTAQGKLDL</sequence>
<organism evidence="2">
    <name type="scientific">Ostreococcus tauri</name>
    <name type="common">Marine green alga</name>
    <dbReference type="NCBI Taxonomy" id="70448"/>
    <lineage>
        <taxon>Eukaryota</taxon>
        <taxon>Viridiplantae</taxon>
        <taxon>Chlorophyta</taxon>
        <taxon>Mamiellophyceae</taxon>
        <taxon>Mamiellales</taxon>
        <taxon>Bathycoccaceae</taxon>
        <taxon>Ostreococcus</taxon>
    </lineage>
</organism>
<dbReference type="PANTHER" id="PTHR33876">
    <property type="entry name" value="UNNAMED PRODUCT"/>
    <property type="match status" value="1"/>
</dbReference>
<feature type="transmembrane region" description="Helical" evidence="1">
    <location>
        <begin position="246"/>
        <end position="269"/>
    </location>
</feature>
<reference evidence="2" key="1">
    <citation type="submission" date="2017-04" db="EMBL/GenBank/DDBJ databases">
        <title>Population genomics of picophytoplankton unveils novel chromosome hypervariability.</title>
        <authorList>
            <consortium name="DOE Joint Genome Institute"/>
            <person name="Blanc-Mathieu R."/>
            <person name="Krasovec M."/>
            <person name="Hebrard M."/>
            <person name="Yau S."/>
            <person name="Desgranges E."/>
            <person name="Martin J."/>
            <person name="Schackwitz W."/>
            <person name="Kuo A."/>
            <person name="Salin G."/>
            <person name="Donnadieu C."/>
            <person name="Desdevises Y."/>
            <person name="Sanchez-Ferandin S."/>
            <person name="Moreau H."/>
            <person name="Rivals E."/>
            <person name="Grigoriev I.V."/>
            <person name="Grimsley N."/>
            <person name="Eyre-Walker A."/>
            <person name="Piganeau G."/>
        </authorList>
    </citation>
    <scope>NUCLEOTIDE SEQUENCE [LARGE SCALE GENOMIC DNA]</scope>
    <source>
        <strain evidence="2">RCC 1115</strain>
    </source>
</reference>
<proteinExistence type="predicted"/>
<dbReference type="AlphaFoldDB" id="A0A1Y5IFV2"/>
<gene>
    <name evidence="2" type="ORF">BE221DRAFT_203597</name>
</gene>
<dbReference type="InterPro" id="IPR052776">
    <property type="entry name" value="Chloro_ReproSupport/MetalTrans"/>
</dbReference>
<accession>A0A1Y5IFV2</accession>
<protein>
    <submittedName>
        <fullName evidence="2">Uncharacterized protein</fullName>
    </submittedName>
</protein>
<keyword evidence="1" id="KW-0472">Membrane</keyword>
<name>A0A1Y5IFV2_OSTTA</name>
<dbReference type="PANTHER" id="PTHR33876:SF4">
    <property type="entry name" value="CHLOROPLAST PROTEIN FOR GROWTH AND FERTILITY 2"/>
    <property type="match status" value="1"/>
</dbReference>
<feature type="transmembrane region" description="Helical" evidence="1">
    <location>
        <begin position="106"/>
        <end position="124"/>
    </location>
</feature>
<feature type="transmembrane region" description="Helical" evidence="1">
    <location>
        <begin position="276"/>
        <end position="297"/>
    </location>
</feature>
<feature type="transmembrane region" description="Helical" evidence="1">
    <location>
        <begin position="212"/>
        <end position="234"/>
    </location>
</feature>
<keyword evidence="1" id="KW-0812">Transmembrane</keyword>